<evidence type="ECO:0000256" key="12">
    <source>
        <dbReference type="ARBA" id="ARBA00047353"/>
    </source>
</evidence>
<feature type="compositionally biased region" description="Polar residues" evidence="13">
    <location>
        <begin position="367"/>
        <end position="383"/>
    </location>
</feature>
<evidence type="ECO:0000256" key="7">
    <source>
        <dbReference type="ARBA" id="ARBA00022692"/>
    </source>
</evidence>
<keyword evidence="11 14" id="KW-0472">Membrane</keyword>
<evidence type="ECO:0000256" key="2">
    <source>
        <dbReference type="ARBA" id="ARBA00004586"/>
    </source>
</evidence>
<comment type="catalytic activity">
    <reaction evidence="12">
        <text>n isopentenyl diphosphate + (2E,6E)-farnesyl diphosphate = a di-trans,poly-cis-polyprenyl diphosphate + n diphosphate</text>
        <dbReference type="Rhea" id="RHEA:53008"/>
        <dbReference type="Rhea" id="RHEA-COMP:19494"/>
        <dbReference type="ChEBI" id="CHEBI:33019"/>
        <dbReference type="ChEBI" id="CHEBI:128769"/>
        <dbReference type="ChEBI" id="CHEBI:136960"/>
        <dbReference type="ChEBI" id="CHEBI:175763"/>
        <dbReference type="EC" id="2.5.1.87"/>
    </reaction>
</comment>
<keyword evidence="6" id="KW-0808">Transferase</keyword>
<protein>
    <recommendedName>
        <fullName evidence="5">ditrans,polycis-polyprenyl diphosphate synthase [(2E,6E)-farnesyldiphosphate specific]</fullName>
        <ecNumber evidence="5">2.5.1.87</ecNumber>
    </recommendedName>
</protein>
<feature type="region of interest" description="Disordered" evidence="13">
    <location>
        <begin position="260"/>
        <end position="305"/>
    </location>
</feature>
<dbReference type="VEuPathDB" id="FungiDB:AB675_2550"/>
<evidence type="ECO:0000256" key="5">
    <source>
        <dbReference type="ARBA" id="ARBA00012596"/>
    </source>
</evidence>
<keyword evidence="10 14" id="KW-1133">Transmembrane helix</keyword>
<evidence type="ECO:0000256" key="1">
    <source>
        <dbReference type="ARBA" id="ARBA00001946"/>
    </source>
</evidence>
<dbReference type="PANTHER" id="PTHR21528">
    <property type="entry name" value="DEHYDRODOLICHYL DIPHOSPHATE SYNTHASE COMPLEX SUBUNIT NUS1"/>
    <property type="match status" value="1"/>
</dbReference>
<dbReference type="PANTHER" id="PTHR21528:SF0">
    <property type="entry name" value="DEHYDRODOLICHYL DIPHOSPHATE SYNTHASE COMPLEX SUBUNIT NUS1"/>
    <property type="match status" value="1"/>
</dbReference>
<comment type="pathway">
    <text evidence="3">Protein modification; protein glycosylation.</text>
</comment>
<evidence type="ECO:0000256" key="6">
    <source>
        <dbReference type="ARBA" id="ARBA00022679"/>
    </source>
</evidence>
<evidence type="ECO:0000256" key="9">
    <source>
        <dbReference type="ARBA" id="ARBA00022842"/>
    </source>
</evidence>
<feature type="transmembrane region" description="Helical" evidence="14">
    <location>
        <begin position="115"/>
        <end position="135"/>
    </location>
</feature>
<feature type="region of interest" description="Disordered" evidence="13">
    <location>
        <begin position="362"/>
        <end position="392"/>
    </location>
</feature>
<comment type="caution">
    <text evidence="15">The sequence shown here is derived from an EMBL/GenBank/DDBJ whole genome shotgun (WGS) entry which is preliminary data.</text>
</comment>
<feature type="region of interest" description="Disordered" evidence="13">
    <location>
        <begin position="1"/>
        <end position="107"/>
    </location>
</feature>
<dbReference type="Gene3D" id="3.40.1180.10">
    <property type="entry name" value="Decaprenyl diphosphate synthase-like"/>
    <property type="match status" value="1"/>
</dbReference>
<feature type="compositionally biased region" description="Low complexity" evidence="13">
    <location>
        <begin position="268"/>
        <end position="279"/>
    </location>
</feature>
<evidence type="ECO:0000256" key="8">
    <source>
        <dbReference type="ARBA" id="ARBA00022824"/>
    </source>
</evidence>
<reference evidence="15 16" key="1">
    <citation type="submission" date="2015-06" db="EMBL/GenBank/DDBJ databases">
        <title>Draft genome of the ant-associated black yeast Phialophora attae CBS 131958.</title>
        <authorList>
            <person name="Moreno L.F."/>
            <person name="Stielow B.J."/>
            <person name="de Hoog S."/>
            <person name="Vicente V.A."/>
            <person name="Weiss V.A."/>
            <person name="de Vries M."/>
            <person name="Cruz L.M."/>
            <person name="Souza E.M."/>
        </authorList>
    </citation>
    <scope>NUCLEOTIDE SEQUENCE [LARGE SCALE GENOMIC DNA]</scope>
    <source>
        <strain evidence="15 16">CBS 131958</strain>
    </source>
</reference>
<comment type="similarity">
    <text evidence="4">Belongs to the UPP synthase family.</text>
</comment>
<name>A0A0N1I0V2_9EURO</name>
<accession>A0A0N1I0V2</accession>
<keyword evidence="16" id="KW-1185">Reference proteome</keyword>
<dbReference type="UniPathway" id="UPA00378"/>
<keyword evidence="8" id="KW-0256">Endoplasmic reticulum</keyword>
<dbReference type="RefSeq" id="XP_018005237.1">
    <property type="nucleotide sequence ID" value="XM_018142530.1"/>
</dbReference>
<evidence type="ECO:0000256" key="11">
    <source>
        <dbReference type="ARBA" id="ARBA00023136"/>
    </source>
</evidence>
<dbReference type="InterPro" id="IPR036424">
    <property type="entry name" value="UPP_synth-like_sf"/>
</dbReference>
<dbReference type="GO" id="GO:0005789">
    <property type="term" value="C:endoplasmic reticulum membrane"/>
    <property type="evidence" value="ECO:0007669"/>
    <property type="project" value="UniProtKB-SubCell"/>
</dbReference>
<evidence type="ECO:0000256" key="4">
    <source>
        <dbReference type="ARBA" id="ARBA00005432"/>
    </source>
</evidence>
<dbReference type="STRING" id="1664694.A0A0N1I0V2"/>
<evidence type="ECO:0000256" key="14">
    <source>
        <dbReference type="SAM" id="Phobius"/>
    </source>
</evidence>
<dbReference type="EC" id="2.5.1.87" evidence="5"/>
<dbReference type="GeneID" id="28734410"/>
<gene>
    <name evidence="15" type="ORF">AB675_2550</name>
</gene>
<dbReference type="AlphaFoldDB" id="A0A0N1I0V2"/>
<feature type="compositionally biased region" description="Low complexity" evidence="13">
    <location>
        <begin position="83"/>
        <end position="104"/>
    </location>
</feature>
<comment type="cofactor">
    <cofactor evidence="1">
        <name>Mg(2+)</name>
        <dbReference type="ChEBI" id="CHEBI:18420"/>
    </cofactor>
</comment>
<sequence>MALNAADRKLYRRDVAADGTVLGDDGRGNLIKNYLPEPHTLRKQPSSPKTTADFLTTSASSPTKETKGTTKMNNLPSVRPHQPSKNSTTSKPTTSHSAASPPTRSRWHKRRIRPLLTQLLHVLLYHVIQLLYGILLRISYTWAAIRHRLIALRHYHHRSPEYIARDVSKLSRVPDHLSVVLKYRPEERGGGGAEGLVEEVSELGAWCVAAGIGLLSVYEKQGVLKGRRERDVLERVVEQKLGEWFGEGSARPTFRIVAAGGGNGGGHTTSTGSHTATGEEGLRKRGTTTTSNGNSAIDSGKGQQQTPRIHIDILLLSESDGRDTLVDLTRTLTEMAQAKKIRPKDITSELINTEISATTAVPDLPASYSQQSTDLPTSSPTPKQQKEVAPGEPDLVIIFGPTVKLDGYPPWQIRLSEIFCTGGDPSKEAEAPTRVEYQAS</sequence>
<dbReference type="EMBL" id="LFJN01000002">
    <property type="protein sequence ID" value="KPI45274.1"/>
    <property type="molecule type" value="Genomic_DNA"/>
</dbReference>
<organism evidence="15 16">
    <name type="scientific">Cyphellophora attinorum</name>
    <dbReference type="NCBI Taxonomy" id="1664694"/>
    <lineage>
        <taxon>Eukaryota</taxon>
        <taxon>Fungi</taxon>
        <taxon>Dikarya</taxon>
        <taxon>Ascomycota</taxon>
        <taxon>Pezizomycotina</taxon>
        <taxon>Eurotiomycetes</taxon>
        <taxon>Chaetothyriomycetidae</taxon>
        <taxon>Chaetothyriales</taxon>
        <taxon>Cyphellophoraceae</taxon>
        <taxon>Cyphellophora</taxon>
    </lineage>
</organism>
<comment type="subcellular location">
    <subcellularLocation>
        <location evidence="2">Endoplasmic reticulum membrane</location>
    </subcellularLocation>
</comment>
<proteinExistence type="inferred from homology"/>
<evidence type="ECO:0000256" key="3">
    <source>
        <dbReference type="ARBA" id="ARBA00004922"/>
    </source>
</evidence>
<dbReference type="Proteomes" id="UP000038010">
    <property type="component" value="Unassembled WGS sequence"/>
</dbReference>
<evidence type="ECO:0000256" key="10">
    <source>
        <dbReference type="ARBA" id="ARBA00022989"/>
    </source>
</evidence>
<feature type="compositionally biased region" description="Polar residues" evidence="13">
    <location>
        <begin position="43"/>
        <end position="76"/>
    </location>
</feature>
<feature type="compositionally biased region" description="Polar residues" evidence="13">
    <location>
        <begin position="287"/>
        <end position="305"/>
    </location>
</feature>
<dbReference type="InterPro" id="IPR038887">
    <property type="entry name" value="Nus1/NgBR"/>
</dbReference>
<evidence type="ECO:0000313" key="15">
    <source>
        <dbReference type="EMBL" id="KPI45274.1"/>
    </source>
</evidence>
<feature type="compositionally biased region" description="Basic and acidic residues" evidence="13">
    <location>
        <begin position="1"/>
        <end position="16"/>
    </location>
</feature>
<dbReference type="SUPFAM" id="SSF64005">
    <property type="entry name" value="Undecaprenyl diphosphate synthase"/>
    <property type="match status" value="1"/>
</dbReference>
<evidence type="ECO:0000256" key="13">
    <source>
        <dbReference type="SAM" id="MobiDB-lite"/>
    </source>
</evidence>
<dbReference type="GO" id="GO:1904423">
    <property type="term" value="C:dehydrodolichyl diphosphate synthase complex"/>
    <property type="evidence" value="ECO:0007669"/>
    <property type="project" value="InterPro"/>
</dbReference>
<keyword evidence="7 14" id="KW-0812">Transmembrane</keyword>
<keyword evidence="9" id="KW-0460">Magnesium</keyword>
<dbReference type="GO" id="GO:0045547">
    <property type="term" value="F:ditrans,polycis-polyprenyl diphosphate synthase [(2E,6E)-farnesyl diphosphate specific] activity"/>
    <property type="evidence" value="ECO:0007669"/>
    <property type="project" value="UniProtKB-EC"/>
</dbReference>
<evidence type="ECO:0000313" key="16">
    <source>
        <dbReference type="Proteomes" id="UP000038010"/>
    </source>
</evidence>
<dbReference type="OrthoDB" id="19639at2759"/>